<dbReference type="SUPFAM" id="SSF140860">
    <property type="entry name" value="Pseudo ankyrin repeat-like"/>
    <property type="match status" value="1"/>
</dbReference>
<sequence>MAKNHAVSQSDFILQAATKGDLTALKNINDLSQELIEQSMLISAEKGYFKIFKYLAEKADKERTEWTDYQEISAREGHVNIFAYLNEYKKDYVYDDWGSFMEDAIIRGDFEMVKFLDRGNMDEYVVLAIDHRRHDIAKYALEHGNIRFMDWEEPMVAALEQKYLDLAEIITGQFDDINWKDVYAEIEGYCSDVVAAYIKNKIKLNVE</sequence>
<organism evidence="1">
    <name type="scientific">Pithovirus LCPAC404</name>
    <dbReference type="NCBI Taxonomy" id="2506597"/>
    <lineage>
        <taxon>Viruses</taxon>
        <taxon>Pithoviruses</taxon>
    </lineage>
</organism>
<dbReference type="Gene3D" id="1.25.40.20">
    <property type="entry name" value="Ankyrin repeat-containing domain"/>
    <property type="match status" value="1"/>
</dbReference>
<reference evidence="1" key="1">
    <citation type="journal article" date="2019" name="MBio">
        <title>Virus Genomes from Deep Sea Sediments Expand the Ocean Megavirome and Support Independent Origins of Viral Gigantism.</title>
        <authorList>
            <person name="Backstrom D."/>
            <person name="Yutin N."/>
            <person name="Jorgensen S.L."/>
            <person name="Dharamshi J."/>
            <person name="Homa F."/>
            <person name="Zaremba-Niedwiedzka K."/>
            <person name="Spang A."/>
            <person name="Wolf Y.I."/>
            <person name="Koonin E.V."/>
            <person name="Ettema T.J."/>
        </authorList>
    </citation>
    <scope>NUCLEOTIDE SEQUENCE</scope>
</reference>
<proteinExistence type="predicted"/>
<dbReference type="EMBL" id="MK500594">
    <property type="protein sequence ID" value="QBK93299.1"/>
    <property type="molecule type" value="Genomic_DNA"/>
</dbReference>
<dbReference type="InterPro" id="IPR036770">
    <property type="entry name" value="Ankyrin_rpt-contain_sf"/>
</dbReference>
<evidence type="ECO:0000313" key="1">
    <source>
        <dbReference type="EMBL" id="QBK93299.1"/>
    </source>
</evidence>
<accession>A0A481ZE51</accession>
<gene>
    <name evidence="1" type="ORF">LCPAC404_00030</name>
</gene>
<name>A0A481ZE51_9VIRU</name>
<protein>
    <submittedName>
        <fullName evidence="1">Ankyrin repeat protein</fullName>
    </submittedName>
</protein>